<dbReference type="Pfam" id="PF00213">
    <property type="entry name" value="OSCP"/>
    <property type="match status" value="1"/>
</dbReference>
<evidence type="ECO:0000256" key="3">
    <source>
        <dbReference type="ARBA" id="ARBA00022781"/>
    </source>
</evidence>
<evidence type="ECO:0000256" key="2">
    <source>
        <dbReference type="ARBA" id="ARBA00022448"/>
    </source>
</evidence>
<gene>
    <name evidence="7" type="primary">atpH</name>
    <name evidence="7" type="ORF">L336_0415</name>
</gene>
<evidence type="ECO:0000256" key="1">
    <source>
        <dbReference type="ARBA" id="ARBA00004370"/>
    </source>
</evidence>
<sequence length="161" mass="18149">MNCKLPTSVSSPSDVASLILEVRDYATWYRQYAVASKVKVDYRTTQPELTPTASAVIRDWAKDEPLSPQRLDQLIEELETIAAEAPVITLTLAAPAPAEIKKALVGWCRTNLNASMLVTFHFNSTLLGGMVVRYGSRIYDWSFRRSIMEHRHRLPEIISNV</sequence>
<keyword evidence="8" id="KW-1185">Reference proteome</keyword>
<evidence type="ECO:0000313" key="8">
    <source>
        <dbReference type="Proteomes" id="UP000013893"/>
    </source>
</evidence>
<dbReference type="AlphaFoldDB" id="R4PKP3"/>
<dbReference type="Proteomes" id="UP000013893">
    <property type="component" value="Chromosome"/>
</dbReference>
<dbReference type="RefSeq" id="WP_015641573.1">
    <property type="nucleotide sequence ID" value="NC_021219.1"/>
</dbReference>
<dbReference type="GO" id="GO:0016020">
    <property type="term" value="C:membrane"/>
    <property type="evidence" value="ECO:0007669"/>
    <property type="project" value="UniProtKB-SubCell"/>
</dbReference>
<proteinExistence type="predicted"/>
<organism evidence="7 8">
    <name type="scientific">Candidatus Saccharimonas aalborgensis</name>
    <dbReference type="NCBI Taxonomy" id="1332188"/>
    <lineage>
        <taxon>Bacteria</taxon>
        <taxon>Candidatus Saccharimonadota</taxon>
        <taxon>Candidatus Saccharimonadia</taxon>
        <taxon>Candidatus Saccharimonadales</taxon>
        <taxon>Candidatus Saccharimonadaceae</taxon>
        <taxon>Candidatus Saccharimonas</taxon>
    </lineage>
</organism>
<dbReference type="OrthoDB" id="9796185at2"/>
<dbReference type="EMBL" id="CP005957">
    <property type="protein sequence ID" value="AGL62123.1"/>
    <property type="molecule type" value="Genomic_DNA"/>
</dbReference>
<evidence type="ECO:0000256" key="6">
    <source>
        <dbReference type="ARBA" id="ARBA00023310"/>
    </source>
</evidence>
<dbReference type="KEGG" id="saal:L336_0415"/>
<name>R4PKP3_9BACT</name>
<accession>R4PKP3</accession>
<keyword evidence="4" id="KW-0406">Ion transport</keyword>
<dbReference type="InterPro" id="IPR000711">
    <property type="entry name" value="ATPase_OSCP/dsu"/>
</dbReference>
<keyword evidence="5" id="KW-0472">Membrane</keyword>
<comment type="subcellular location">
    <subcellularLocation>
        <location evidence="1">Membrane</location>
    </subcellularLocation>
</comment>
<dbReference type="STRING" id="1332188.L336_0415"/>
<evidence type="ECO:0000256" key="4">
    <source>
        <dbReference type="ARBA" id="ARBA00023065"/>
    </source>
</evidence>
<dbReference type="GO" id="GO:0046933">
    <property type="term" value="F:proton-transporting ATP synthase activity, rotational mechanism"/>
    <property type="evidence" value="ECO:0007669"/>
    <property type="project" value="InterPro"/>
</dbReference>
<protein>
    <submittedName>
        <fullName evidence="7">ATP synthase subunit delta</fullName>
    </submittedName>
</protein>
<dbReference type="HOGENOM" id="CLU_1640714_0_0_0"/>
<keyword evidence="3" id="KW-0375">Hydrogen ion transport</keyword>
<keyword evidence="2" id="KW-0813">Transport</keyword>
<evidence type="ECO:0000313" key="7">
    <source>
        <dbReference type="EMBL" id="AGL62123.1"/>
    </source>
</evidence>
<reference evidence="7 8" key="1">
    <citation type="journal article" date="2013" name="Nat. Biotechnol.">
        <title>Genome sequences of rare, uncultured bacteria obtained by differential coverage binning of multiple metagenomes.</title>
        <authorList>
            <person name="Albertsen M."/>
            <person name="Hugenholtz P."/>
            <person name="Skarshewski A."/>
            <person name="Nielsen K.L."/>
            <person name="Tyson G.W."/>
            <person name="Nielsen P.H."/>
        </authorList>
    </citation>
    <scope>NUCLEOTIDE SEQUENCE [LARGE SCALE GENOMIC DNA]</scope>
    <source>
        <strain evidence="7">TM71</strain>
    </source>
</reference>
<evidence type="ECO:0000256" key="5">
    <source>
        <dbReference type="ARBA" id="ARBA00023136"/>
    </source>
</evidence>
<keyword evidence="6" id="KW-0066">ATP synthesis</keyword>